<proteinExistence type="predicted"/>
<feature type="region of interest" description="Disordered" evidence="1">
    <location>
        <begin position="1"/>
        <end position="38"/>
    </location>
</feature>
<evidence type="ECO:0000313" key="2">
    <source>
        <dbReference type="EMBL" id="KAK6988206.1"/>
    </source>
</evidence>
<evidence type="ECO:0000256" key="1">
    <source>
        <dbReference type="SAM" id="MobiDB-lite"/>
    </source>
</evidence>
<evidence type="ECO:0000313" key="3">
    <source>
        <dbReference type="Proteomes" id="UP001362999"/>
    </source>
</evidence>
<comment type="caution">
    <text evidence="2">The sequence shown here is derived from an EMBL/GenBank/DDBJ whole genome shotgun (WGS) entry which is preliminary data.</text>
</comment>
<dbReference type="EMBL" id="JAWWNJ010000125">
    <property type="protein sequence ID" value="KAK6988206.1"/>
    <property type="molecule type" value="Genomic_DNA"/>
</dbReference>
<accession>A0AAV9ZQ61</accession>
<organism evidence="2 3">
    <name type="scientific">Favolaschia claudopus</name>
    <dbReference type="NCBI Taxonomy" id="2862362"/>
    <lineage>
        <taxon>Eukaryota</taxon>
        <taxon>Fungi</taxon>
        <taxon>Dikarya</taxon>
        <taxon>Basidiomycota</taxon>
        <taxon>Agaricomycotina</taxon>
        <taxon>Agaricomycetes</taxon>
        <taxon>Agaricomycetidae</taxon>
        <taxon>Agaricales</taxon>
        <taxon>Marasmiineae</taxon>
        <taxon>Mycenaceae</taxon>
        <taxon>Favolaschia</taxon>
    </lineage>
</organism>
<reference evidence="2 3" key="1">
    <citation type="journal article" date="2024" name="J Genomics">
        <title>Draft genome sequencing and assembly of Favolaschia claudopus CIRM-BRFM 2984 isolated from oak limbs.</title>
        <authorList>
            <person name="Navarro D."/>
            <person name="Drula E."/>
            <person name="Chaduli D."/>
            <person name="Cazenave R."/>
            <person name="Ahrendt S."/>
            <person name="Wang J."/>
            <person name="Lipzen A."/>
            <person name="Daum C."/>
            <person name="Barry K."/>
            <person name="Grigoriev I.V."/>
            <person name="Favel A."/>
            <person name="Rosso M.N."/>
            <person name="Martin F."/>
        </authorList>
    </citation>
    <scope>NUCLEOTIDE SEQUENCE [LARGE SCALE GENOMIC DNA]</scope>
    <source>
        <strain evidence="2 3">CIRM-BRFM 2984</strain>
    </source>
</reference>
<name>A0AAV9ZQ61_9AGAR</name>
<dbReference type="AlphaFoldDB" id="A0AAV9ZQ61"/>
<sequence>MQALFSRARTASTPSKSKHMKNQNDKDHPPLPSLSTGATRAHTVDDRLLQDLLPPLLISLHTQQPPARQLPPCPYPAYRISRTHPLVHSDVDDYWKRLGRQRPDTSDTAHIPLCRSLVSARISLSSHHSLARRDRAIGFLPMSPTPPLPPPAPLPFCPLADLTTIICLDPISLGSFFAVNSTSFLVFTDAHGDGCGMWVVLICPLVIREVDPLCQWQRRLALLTADAFSRLLVLKSCRVPSAWQSAALTSTAWVHISTVGGVDISLALIELSVKSTDLS</sequence>
<protein>
    <submittedName>
        <fullName evidence="2">Uncharacterized protein</fullName>
    </submittedName>
</protein>
<dbReference type="Proteomes" id="UP001362999">
    <property type="component" value="Unassembled WGS sequence"/>
</dbReference>
<keyword evidence="3" id="KW-1185">Reference proteome</keyword>
<gene>
    <name evidence="2" type="ORF">R3P38DRAFT_3445154</name>
</gene>